<gene>
    <name evidence="1" type="ORF">ATB53_01380</name>
</gene>
<dbReference type="AlphaFoldDB" id="A0A120EVZ8"/>
<dbReference type="RefSeq" id="WP_060748509.1">
    <property type="nucleotide sequence ID" value="NZ_LNTA01000237.1"/>
</dbReference>
<dbReference type="OrthoDB" id="6169361at2"/>
<comment type="caution">
    <text evidence="1">The sequence shown here is derived from an EMBL/GenBank/DDBJ whole genome shotgun (WGS) entry which is preliminary data.</text>
</comment>
<dbReference type="EMBL" id="LNTA01000237">
    <property type="protein sequence ID" value="KWV12095.1"/>
    <property type="molecule type" value="Genomic_DNA"/>
</dbReference>
<protein>
    <submittedName>
        <fullName evidence="1">Uncharacterized protein</fullName>
    </submittedName>
</protein>
<dbReference type="Proteomes" id="UP000055854">
    <property type="component" value="Unassembled WGS sequence"/>
</dbReference>
<proteinExistence type="predicted"/>
<evidence type="ECO:0000313" key="1">
    <source>
        <dbReference type="EMBL" id="KWV12095.1"/>
    </source>
</evidence>
<name>A0A120EVZ8_XANCT</name>
<evidence type="ECO:0000313" key="2">
    <source>
        <dbReference type="Proteomes" id="UP000055854"/>
    </source>
</evidence>
<accession>A0A120EVZ8</accession>
<sequence>MHDSGSRPLTEAELTSLREEMRTAGHWMRARLLFAKLIRERLLGGTEHSPGHSKHREFADELSFLSLTLHSDSMAELRFGVRCRRERHTTGVLLSHWNDARFGSGAETRVCLHGAPCQLGELWEEFDRMHYANLPPIRPRAWRELY</sequence>
<reference evidence="1 2" key="1">
    <citation type="submission" date="2015-11" db="EMBL/GenBank/DDBJ databases">
        <title>Long Read and Single Molecule DNA Sequencing Simplifies Genome Assembly and TAL Effector Gene Analysis of Xanthomonas translucens.</title>
        <authorList>
            <person name="Peng Z."/>
            <person name="Hu Y."/>
            <person name="Xie J."/>
            <person name="Potnis N."/>
            <person name="Akhunova A."/>
            <person name="Jones J."/>
            <person name="Liu Z."/>
            <person name="White F."/>
            <person name="Liu S."/>
        </authorList>
    </citation>
    <scope>NUCLEOTIDE SEQUENCE [LARGE SCALE GENOMIC DNA]</scope>
    <source>
        <strain evidence="1 2">B1</strain>
    </source>
</reference>
<organism evidence="1 2">
    <name type="scientific">Xanthomonas campestris pv. translucens</name>
    <dbReference type="NCBI Taxonomy" id="343"/>
    <lineage>
        <taxon>Bacteria</taxon>
        <taxon>Pseudomonadati</taxon>
        <taxon>Pseudomonadota</taxon>
        <taxon>Gammaproteobacteria</taxon>
        <taxon>Lysobacterales</taxon>
        <taxon>Lysobacteraceae</taxon>
        <taxon>Xanthomonas</taxon>
        <taxon>Xanthomonas translucens group</taxon>
    </lineage>
</organism>